<dbReference type="Proteomes" id="UP000694892">
    <property type="component" value="Chromosome 1L"/>
</dbReference>
<feature type="non-terminal residue" evidence="1">
    <location>
        <position position="1"/>
    </location>
</feature>
<evidence type="ECO:0000313" key="1">
    <source>
        <dbReference type="EMBL" id="OCU00259.1"/>
    </source>
</evidence>
<dbReference type="AlphaFoldDB" id="A0A974DYE1"/>
<organism evidence="1 2">
    <name type="scientific">Xenopus laevis</name>
    <name type="common">African clawed frog</name>
    <dbReference type="NCBI Taxonomy" id="8355"/>
    <lineage>
        <taxon>Eukaryota</taxon>
        <taxon>Metazoa</taxon>
        <taxon>Chordata</taxon>
        <taxon>Craniata</taxon>
        <taxon>Vertebrata</taxon>
        <taxon>Euteleostomi</taxon>
        <taxon>Amphibia</taxon>
        <taxon>Batrachia</taxon>
        <taxon>Anura</taxon>
        <taxon>Pipoidea</taxon>
        <taxon>Pipidae</taxon>
        <taxon>Xenopodinae</taxon>
        <taxon>Xenopus</taxon>
        <taxon>Xenopus</taxon>
    </lineage>
</organism>
<sequence length="37" mass="4312">KRKNSDPRTKCLLNNAEIAPHHPTDPVEMRRVNFQTP</sequence>
<name>A0A974DYE1_XENLA</name>
<evidence type="ECO:0000313" key="2">
    <source>
        <dbReference type="Proteomes" id="UP000694892"/>
    </source>
</evidence>
<protein>
    <submittedName>
        <fullName evidence="1">Uncharacterized protein</fullName>
    </submittedName>
</protein>
<proteinExistence type="predicted"/>
<gene>
    <name evidence="1" type="ORF">XELAEV_180060317mg</name>
</gene>
<accession>A0A974DYE1</accession>
<feature type="non-terminal residue" evidence="1">
    <location>
        <position position="37"/>
    </location>
</feature>
<reference evidence="2" key="1">
    <citation type="journal article" date="2016" name="Nature">
        <title>Genome evolution in the allotetraploid frog Xenopus laevis.</title>
        <authorList>
            <person name="Session A.M."/>
            <person name="Uno Y."/>
            <person name="Kwon T."/>
            <person name="Chapman J.A."/>
            <person name="Toyoda A."/>
            <person name="Takahashi S."/>
            <person name="Fukui A."/>
            <person name="Hikosaka A."/>
            <person name="Suzuki A."/>
            <person name="Kondo M."/>
            <person name="van Heeringen S.J."/>
            <person name="Quigley I."/>
            <person name="Heinz S."/>
            <person name="Ogino H."/>
            <person name="Ochi H."/>
            <person name="Hellsten U."/>
            <person name="Lyons J.B."/>
            <person name="Simakov O."/>
            <person name="Putnam N."/>
            <person name="Stites J."/>
            <person name="Kuroki Y."/>
            <person name="Tanaka T."/>
            <person name="Michiue T."/>
            <person name="Watanabe M."/>
            <person name="Bogdanovic O."/>
            <person name="Lister R."/>
            <person name="Georgiou G."/>
            <person name="Paranjpe S.S."/>
            <person name="van Kruijsbergen I."/>
            <person name="Shu S."/>
            <person name="Carlson J."/>
            <person name="Kinoshita T."/>
            <person name="Ohta Y."/>
            <person name="Mawaribuchi S."/>
            <person name="Jenkins J."/>
            <person name="Grimwood J."/>
            <person name="Schmutz J."/>
            <person name="Mitros T."/>
            <person name="Mozaffari S.V."/>
            <person name="Suzuki Y."/>
            <person name="Haramoto Y."/>
            <person name="Yamamoto T.S."/>
            <person name="Takagi C."/>
            <person name="Heald R."/>
            <person name="Miller K."/>
            <person name="Haudenschild C."/>
            <person name="Kitzman J."/>
            <person name="Nakayama T."/>
            <person name="Izutsu Y."/>
            <person name="Robert J."/>
            <person name="Fortriede J."/>
            <person name="Burns K."/>
            <person name="Lotay V."/>
            <person name="Karimi K."/>
            <person name="Yasuoka Y."/>
            <person name="Dichmann D.S."/>
            <person name="Flajnik M.F."/>
            <person name="Houston D.W."/>
            <person name="Shendure J."/>
            <person name="DuPasquier L."/>
            <person name="Vize P.D."/>
            <person name="Zorn A.M."/>
            <person name="Ito M."/>
            <person name="Marcotte E.M."/>
            <person name="Wallingford J.B."/>
            <person name="Ito Y."/>
            <person name="Asashima M."/>
            <person name="Ueno N."/>
            <person name="Matsuda Y."/>
            <person name="Veenstra G.J."/>
            <person name="Fujiyama A."/>
            <person name="Harland R.M."/>
            <person name="Taira M."/>
            <person name="Rokhsar D.S."/>
        </authorList>
    </citation>
    <scope>NUCLEOTIDE SEQUENCE [LARGE SCALE GENOMIC DNA]</scope>
    <source>
        <strain evidence="2">J</strain>
    </source>
</reference>
<dbReference type="EMBL" id="CM004466">
    <property type="protein sequence ID" value="OCU00259.1"/>
    <property type="molecule type" value="Genomic_DNA"/>
</dbReference>